<comment type="caution">
    <text evidence="5">The sequence shown here is derived from an EMBL/GenBank/DDBJ whole genome shotgun (WGS) entry which is preliminary data.</text>
</comment>
<proteinExistence type="predicted"/>
<organism evidence="5 6">
    <name type="scientific">Ficus carica</name>
    <name type="common">Common fig</name>
    <dbReference type="NCBI Taxonomy" id="3494"/>
    <lineage>
        <taxon>Eukaryota</taxon>
        <taxon>Viridiplantae</taxon>
        <taxon>Streptophyta</taxon>
        <taxon>Embryophyta</taxon>
        <taxon>Tracheophyta</taxon>
        <taxon>Spermatophyta</taxon>
        <taxon>Magnoliopsida</taxon>
        <taxon>eudicotyledons</taxon>
        <taxon>Gunneridae</taxon>
        <taxon>Pentapetalae</taxon>
        <taxon>rosids</taxon>
        <taxon>fabids</taxon>
        <taxon>Rosales</taxon>
        <taxon>Moraceae</taxon>
        <taxon>Ficeae</taxon>
        <taxon>Ficus</taxon>
    </lineage>
</organism>
<evidence type="ECO:0000313" key="6">
    <source>
        <dbReference type="Proteomes" id="UP001187192"/>
    </source>
</evidence>
<keyword evidence="3" id="KW-0812">Transmembrane</keyword>
<dbReference type="EMBL" id="BTGU01000018">
    <property type="protein sequence ID" value="GMN44437.1"/>
    <property type="molecule type" value="Genomic_DNA"/>
</dbReference>
<dbReference type="CDD" id="cd00038">
    <property type="entry name" value="CAP_ED"/>
    <property type="match status" value="1"/>
</dbReference>
<evidence type="ECO:0000256" key="1">
    <source>
        <dbReference type="ARBA" id="ARBA00023286"/>
    </source>
</evidence>
<evidence type="ECO:0000256" key="3">
    <source>
        <dbReference type="SAM" id="Phobius"/>
    </source>
</evidence>
<dbReference type="GO" id="GO:0016020">
    <property type="term" value="C:membrane"/>
    <property type="evidence" value="ECO:0007669"/>
    <property type="project" value="UniProtKB-SubCell"/>
</dbReference>
<keyword evidence="3" id="KW-1133">Transmembrane helix</keyword>
<keyword evidence="3" id="KW-0472">Membrane</keyword>
<dbReference type="GO" id="GO:0034220">
    <property type="term" value="P:monoatomic ion transmembrane transport"/>
    <property type="evidence" value="ECO:0007669"/>
    <property type="project" value="UniProtKB-KW"/>
</dbReference>
<evidence type="ECO:0000256" key="2">
    <source>
        <dbReference type="ARBA" id="ARBA00023303"/>
    </source>
</evidence>
<feature type="domain" description="Cyclic nucleotide-binding" evidence="4">
    <location>
        <begin position="371"/>
        <end position="438"/>
    </location>
</feature>
<dbReference type="SUPFAM" id="SSF81324">
    <property type="entry name" value="Voltage-gated potassium channels"/>
    <property type="match status" value="1"/>
</dbReference>
<dbReference type="PROSITE" id="PS50042">
    <property type="entry name" value="CNMP_BINDING_3"/>
    <property type="match status" value="1"/>
</dbReference>
<keyword evidence="2" id="KW-0407">Ion channel</keyword>
<evidence type="ECO:0000259" key="4">
    <source>
        <dbReference type="PROSITE" id="PS50042"/>
    </source>
</evidence>
<reference evidence="5" key="1">
    <citation type="submission" date="2023-07" db="EMBL/GenBank/DDBJ databases">
        <title>draft genome sequence of fig (Ficus carica).</title>
        <authorList>
            <person name="Takahashi T."/>
            <person name="Nishimura K."/>
        </authorList>
    </citation>
    <scope>NUCLEOTIDE SEQUENCE</scope>
</reference>
<feature type="transmembrane region" description="Helical" evidence="3">
    <location>
        <begin position="18"/>
        <end position="36"/>
    </location>
</feature>
<keyword evidence="1" id="KW-0813">Transport</keyword>
<protein>
    <recommendedName>
        <fullName evidence="4">Cyclic nucleotide-binding domain-containing protein</fullName>
    </recommendedName>
</protein>
<dbReference type="PANTHER" id="PTHR45651">
    <property type="entry name" value="CYCLIC NUCLEOTIDE-GATED ION CHANNEL 15-RELATED-RELATED"/>
    <property type="match status" value="1"/>
</dbReference>
<dbReference type="SMART" id="SM00100">
    <property type="entry name" value="cNMP"/>
    <property type="match status" value="1"/>
</dbReference>
<dbReference type="Proteomes" id="UP001187192">
    <property type="component" value="Unassembled WGS sequence"/>
</dbReference>
<dbReference type="InterPro" id="IPR018490">
    <property type="entry name" value="cNMP-bd_dom_sf"/>
</dbReference>
<dbReference type="SUPFAM" id="SSF51206">
    <property type="entry name" value="cAMP-binding domain-like"/>
    <property type="match status" value="1"/>
</dbReference>
<dbReference type="InterPro" id="IPR000595">
    <property type="entry name" value="cNMP-bd_dom"/>
</dbReference>
<evidence type="ECO:0000313" key="5">
    <source>
        <dbReference type="EMBL" id="GMN44437.1"/>
    </source>
</evidence>
<feature type="transmembrane region" description="Helical" evidence="3">
    <location>
        <begin position="143"/>
        <end position="162"/>
    </location>
</feature>
<keyword evidence="6" id="KW-1185">Reference proteome</keyword>
<dbReference type="InterPro" id="IPR014710">
    <property type="entry name" value="RmlC-like_jellyroll"/>
</dbReference>
<feature type="transmembrane region" description="Helical" evidence="3">
    <location>
        <begin position="182"/>
        <end position="199"/>
    </location>
</feature>
<feature type="transmembrane region" description="Helical" evidence="3">
    <location>
        <begin position="106"/>
        <end position="131"/>
    </location>
</feature>
<sequence>MKEIVDPRGPYLPTLNKIFLTSWVIAVITDPFFLYIPTLNQEKKCLRMDKKLEIIALVFRSFTDLSYVLHILFQLFVGLTAKTSVKSNEKKGFLNYAFKRAENVNWSYILLDVLAVLPAPQVIILVFFSKIRPFFRPSSARKIFLYIVLLFQYVPRVFQIYLSCEALKKSRDALSKTLWVRGTFNLFLYIIASHLYMQLPTQRSEDRRHNRKEEIRKIVEGKKPDIHLWASRNLCGHDAPGEVTTGITAFLQDLLETEKDLDSKKQLKKLQVLLKAKHPTKKLENGQHLSEKLGVDHPAMGFLKTIHLQLKDIISGGTKHQWSKTKESAQLWMLKNGIPKLTMLMIKQYIQHRLQNSNDDVDIVYLFSVPELQTIDDQVYEEIIKHLKPVSYAENSYIIREGEPIGHMLFVTQGVVWVFGNGAIRSVAKGDYYGEQLLEWQLRSASYTELPVSTKNVQSHTKVEGLALKAVDLNHILSKYWWKFPIAKQYEVELLKRFAAGAIGEAWQRCRSRRQKDPSLRWTALNRKITSVTAFSSTTSNPLFV</sequence>
<dbReference type="Gene3D" id="2.60.120.10">
    <property type="entry name" value="Jelly Rolls"/>
    <property type="match status" value="1"/>
</dbReference>
<name>A0AA88A4Q1_FICCA</name>
<dbReference type="PANTHER" id="PTHR45651:SF68">
    <property type="entry name" value="ION TRANSPORT DOMAIN-CONTAINING PROTEIN"/>
    <property type="match status" value="1"/>
</dbReference>
<keyword evidence="1" id="KW-0406">Ion transport</keyword>
<gene>
    <name evidence="5" type="ORF">TIFTF001_013632</name>
</gene>
<accession>A0AA88A4Q1</accession>
<dbReference type="AlphaFoldDB" id="A0AA88A4Q1"/>
<keyword evidence="1" id="KW-1071">Ligand-gated ion channel</keyword>